<protein>
    <submittedName>
        <fullName evidence="1">Uncharacterized protein</fullName>
    </submittedName>
</protein>
<dbReference type="RefSeq" id="WP_145983711.1">
    <property type="nucleotide sequence ID" value="NZ_AP018738.1"/>
</dbReference>
<dbReference type="KEGG" id="fam:OYT1_ch2361"/>
<dbReference type="EMBL" id="AP018738">
    <property type="protein sequence ID" value="BBE51876.1"/>
    <property type="molecule type" value="Genomic_DNA"/>
</dbReference>
<dbReference type="OrthoDB" id="8881771at2"/>
<evidence type="ECO:0000313" key="1">
    <source>
        <dbReference type="EMBL" id="BBE51876.1"/>
    </source>
</evidence>
<gene>
    <name evidence="1" type="ORF">OYT1_ch2361</name>
</gene>
<reference evidence="1 2" key="1">
    <citation type="submission" date="2018-06" db="EMBL/GenBank/DDBJ databases">
        <title>OYT1 Genome Sequencing.</title>
        <authorList>
            <person name="Kato S."/>
            <person name="Itoh T."/>
            <person name="Ohkuma M."/>
        </authorList>
    </citation>
    <scope>NUCLEOTIDE SEQUENCE [LARGE SCALE GENOMIC DNA]</scope>
    <source>
        <strain evidence="1 2">OYT1</strain>
    </source>
</reference>
<dbReference type="AlphaFoldDB" id="A0A2Z6GE66"/>
<name>A0A2Z6GE66_9PROT</name>
<sequence length="292" mass="32552">MENSHDETMAHEVSAADAEKSAARLQQLANAREALKSSGKSPNELSMASRNLVLNWIYRWGYSTATVIQQLLNRTSAGYASRLSKQGWLIATPTKSGHPKAYFTLSASGLAEAERQASELLRYPEIDPYRVNQSNIRHNLIAQVATLNAINAGLAKGYQTERMLISTDTQPLQKLPDVVLHLSSGLRLAIEVELSAKWERDLDQFVLGIIQSLKIEDGIPPAFDRFAIVSDSQAILSRYSAAMQPEATLKEWQKNSRNHWESIKSETIPDWLIRKVDFHLFSRSGDSNGSSD</sequence>
<accession>A0A2Z6GE66</accession>
<dbReference type="Proteomes" id="UP000033070">
    <property type="component" value="Chromosome"/>
</dbReference>
<proteinExistence type="predicted"/>
<evidence type="ECO:0000313" key="2">
    <source>
        <dbReference type="Proteomes" id="UP000033070"/>
    </source>
</evidence>
<organism evidence="1 2">
    <name type="scientific">Ferriphaselus amnicola</name>
    <dbReference type="NCBI Taxonomy" id="1188319"/>
    <lineage>
        <taxon>Bacteria</taxon>
        <taxon>Pseudomonadati</taxon>
        <taxon>Pseudomonadota</taxon>
        <taxon>Betaproteobacteria</taxon>
        <taxon>Nitrosomonadales</taxon>
        <taxon>Gallionellaceae</taxon>
        <taxon>Ferriphaselus</taxon>
    </lineage>
</organism>
<keyword evidence="2" id="KW-1185">Reference proteome</keyword>